<dbReference type="KEGG" id="mmor:MMOR_17420"/>
<reference evidence="1 2" key="1">
    <citation type="journal article" date="2019" name="Emerg. Microbes Infect.">
        <title>Comprehensive subspecies identification of 175 nontuberculous mycobacteria species based on 7547 genomic profiles.</title>
        <authorList>
            <person name="Matsumoto Y."/>
            <person name="Kinjo T."/>
            <person name="Motooka D."/>
            <person name="Nabeya D."/>
            <person name="Jung N."/>
            <person name="Uechi K."/>
            <person name="Horii T."/>
            <person name="Iida T."/>
            <person name="Fujita J."/>
            <person name="Nakamura S."/>
        </authorList>
    </citation>
    <scope>NUCLEOTIDE SEQUENCE [LARGE SCALE GENOMIC DNA]</scope>
    <source>
        <strain evidence="1 2">JCM 6375</strain>
    </source>
</reference>
<evidence type="ECO:0000313" key="2">
    <source>
        <dbReference type="Proteomes" id="UP000466681"/>
    </source>
</evidence>
<dbReference type="EMBL" id="AP022560">
    <property type="protein sequence ID" value="BBX00806.1"/>
    <property type="molecule type" value="Genomic_DNA"/>
</dbReference>
<name>A0AAD1H9Q8_9MYCO</name>
<dbReference type="Proteomes" id="UP000466681">
    <property type="component" value="Chromosome"/>
</dbReference>
<protein>
    <recommendedName>
        <fullName evidence="3">Phage gp6-like head-tail connector protein</fullName>
    </recommendedName>
</protein>
<sequence>MALYPQYASGQDLANWLHLDDAEPDLDQLNLAVEAASRAIDKATHRQFGLAETTEIRWCTAEFYRDRWLISIDDLMTTDGLTVEVDNDLDGTPEAQITAYRLTPVNAAPNGRPWTRIEVLPSSAVKPNGLRHGVAVTAKWGWTNVPSAIKYATLVQAARLYDRRENVAGALRTKQIDDIRMDWSAAANQDLDPDVAASVAPYRRLWAAA</sequence>
<keyword evidence="2" id="KW-1185">Reference proteome</keyword>
<proteinExistence type="predicted"/>
<evidence type="ECO:0008006" key="3">
    <source>
        <dbReference type="Google" id="ProtNLM"/>
    </source>
</evidence>
<accession>A0AAD1H9Q8</accession>
<gene>
    <name evidence="1" type="ORF">MMOR_17420</name>
</gene>
<dbReference type="RefSeq" id="WP_083148927.1">
    <property type="nucleotide sequence ID" value="NZ_AP022560.1"/>
</dbReference>
<dbReference type="AlphaFoldDB" id="A0AAD1H9Q8"/>
<evidence type="ECO:0000313" key="1">
    <source>
        <dbReference type="EMBL" id="BBX00806.1"/>
    </source>
</evidence>
<organism evidence="1 2">
    <name type="scientific">Mycolicibacterium moriokaense</name>
    <dbReference type="NCBI Taxonomy" id="39691"/>
    <lineage>
        <taxon>Bacteria</taxon>
        <taxon>Bacillati</taxon>
        <taxon>Actinomycetota</taxon>
        <taxon>Actinomycetes</taxon>
        <taxon>Mycobacteriales</taxon>
        <taxon>Mycobacteriaceae</taxon>
        <taxon>Mycolicibacterium</taxon>
    </lineage>
</organism>